<dbReference type="InterPro" id="IPR011697">
    <property type="entry name" value="Peptidase_C26"/>
</dbReference>
<evidence type="ECO:0000313" key="2">
    <source>
        <dbReference type="Proteomes" id="UP000019426"/>
    </source>
</evidence>
<protein>
    <submittedName>
        <fullName evidence="1">Peptidase C26</fullName>
    </submittedName>
</protein>
<dbReference type="eggNOG" id="COG2071">
    <property type="taxonomic scope" value="Bacteria"/>
</dbReference>
<dbReference type="GO" id="GO:0005829">
    <property type="term" value="C:cytosol"/>
    <property type="evidence" value="ECO:0007669"/>
    <property type="project" value="TreeGrafter"/>
</dbReference>
<dbReference type="InterPro" id="IPR044668">
    <property type="entry name" value="PuuD-like"/>
</dbReference>
<dbReference type="PANTHER" id="PTHR43235">
    <property type="entry name" value="GLUTAMINE AMIDOTRANSFERASE PB2B2.05-RELATED"/>
    <property type="match status" value="1"/>
</dbReference>
<dbReference type="KEGG" id="clt:CM240_2846"/>
<sequence>MVIKIYIGTWQRKGGVSMKVKIGVTPLFKADKRIWWMVPGYMEAILKVGGIPVMIPLTDDKEILDEIFNDVDGFLFTGGQDINPQLYNEEKKEKCGYQCDTRDNQECYLMRKALELDKPLLGICRGVQLLNVVTGGTLYQDIDTELNRGIKLVHKQQYPYNKGTHEVNIQKDTILYDALGEEKLIVNSLHHQGIKTISNDVVVNAIVTDGLIEGIEIPKAKFAMAVQWHPEFMFSEDEFQEKIFSMLIKACAS</sequence>
<name>W6RZT0_9CLOT</name>
<dbReference type="Proteomes" id="UP000019426">
    <property type="component" value="Chromosome M2/40_rep2"/>
</dbReference>
<dbReference type="EMBL" id="HG917869">
    <property type="protein sequence ID" value="CDM69963.1"/>
    <property type="molecule type" value="Genomic_DNA"/>
</dbReference>
<proteinExistence type="predicted"/>
<dbReference type="CDD" id="cd01745">
    <property type="entry name" value="GATase1_2"/>
    <property type="match status" value="1"/>
</dbReference>
<reference evidence="1 2" key="1">
    <citation type="submission" date="2013-11" db="EMBL/GenBank/DDBJ databases">
        <title>Complete genome sequence of Clostridum sp. M2/40.</title>
        <authorList>
            <person name="Wibberg D."/>
            <person name="Puehler A."/>
            <person name="Schlueter A."/>
        </authorList>
    </citation>
    <scope>NUCLEOTIDE SEQUENCE [LARGE SCALE GENOMIC DNA]</scope>
    <source>
        <strain evidence="2">M2/40</strain>
    </source>
</reference>
<dbReference type="Pfam" id="PF07722">
    <property type="entry name" value="Peptidase_C26"/>
    <property type="match status" value="1"/>
</dbReference>
<dbReference type="FunFam" id="3.40.50.880:FF:000030">
    <property type="entry name" value="Gamma-glutamyl-gamma-aminobutyrate hydrolase PuuD"/>
    <property type="match status" value="1"/>
</dbReference>
<dbReference type="GO" id="GO:0006598">
    <property type="term" value="P:polyamine catabolic process"/>
    <property type="evidence" value="ECO:0007669"/>
    <property type="project" value="TreeGrafter"/>
</dbReference>
<organism evidence="1 2">
    <name type="scientific">Clostridium bornimense</name>
    <dbReference type="NCBI Taxonomy" id="1216932"/>
    <lineage>
        <taxon>Bacteria</taxon>
        <taxon>Bacillati</taxon>
        <taxon>Bacillota</taxon>
        <taxon>Clostridia</taxon>
        <taxon>Eubacteriales</taxon>
        <taxon>Clostridiaceae</taxon>
        <taxon>Clostridium</taxon>
    </lineage>
</organism>
<dbReference type="STRING" id="1216932.CM240_2846"/>
<dbReference type="AlphaFoldDB" id="W6RZT0"/>
<dbReference type="SUPFAM" id="SSF52317">
    <property type="entry name" value="Class I glutamine amidotransferase-like"/>
    <property type="match status" value="1"/>
</dbReference>
<keyword evidence="2" id="KW-1185">Reference proteome</keyword>
<dbReference type="PANTHER" id="PTHR43235:SF1">
    <property type="entry name" value="GLUTAMINE AMIDOTRANSFERASE PB2B2.05-RELATED"/>
    <property type="match status" value="1"/>
</dbReference>
<evidence type="ECO:0000313" key="1">
    <source>
        <dbReference type="EMBL" id="CDM69963.1"/>
    </source>
</evidence>
<dbReference type="Gene3D" id="3.40.50.880">
    <property type="match status" value="1"/>
</dbReference>
<dbReference type="InterPro" id="IPR029062">
    <property type="entry name" value="Class_I_gatase-like"/>
</dbReference>
<dbReference type="GO" id="GO:0033969">
    <property type="term" value="F:gamma-glutamyl-gamma-aminobutyrate hydrolase activity"/>
    <property type="evidence" value="ECO:0007669"/>
    <property type="project" value="TreeGrafter"/>
</dbReference>
<accession>W6RZT0</accession>
<dbReference type="HOGENOM" id="CLU_030756_2_0_9"/>
<dbReference type="PATRIC" id="fig|1216932.3.peg.2807"/>
<gene>
    <name evidence="1" type="ORF">CM240_2846</name>
</gene>
<dbReference type="PROSITE" id="PS51273">
    <property type="entry name" value="GATASE_TYPE_1"/>
    <property type="match status" value="1"/>
</dbReference>